<dbReference type="InterPro" id="IPR051400">
    <property type="entry name" value="HAD-like_hydrolase"/>
</dbReference>
<dbReference type="SUPFAM" id="SSF56784">
    <property type="entry name" value="HAD-like"/>
    <property type="match status" value="1"/>
</dbReference>
<proteinExistence type="predicted"/>
<dbReference type="SFLD" id="SFLDG01129">
    <property type="entry name" value="C1.5:_HAD__Beta-PGM__Phosphata"/>
    <property type="match status" value="1"/>
</dbReference>
<evidence type="ECO:0000313" key="5">
    <source>
        <dbReference type="EMBL" id="OIQ09845.1"/>
    </source>
</evidence>
<organism evidence="5 6">
    <name type="scientific">Neomoorella thermoacetica</name>
    <name type="common">Clostridium thermoaceticum</name>
    <dbReference type="NCBI Taxonomy" id="1525"/>
    <lineage>
        <taxon>Bacteria</taxon>
        <taxon>Bacillati</taxon>
        <taxon>Bacillota</taxon>
        <taxon>Clostridia</taxon>
        <taxon>Neomoorellales</taxon>
        <taxon>Neomoorellaceae</taxon>
        <taxon>Neomoorella</taxon>
    </lineage>
</organism>
<dbReference type="InterPro" id="IPR023214">
    <property type="entry name" value="HAD_sf"/>
</dbReference>
<keyword evidence="2" id="KW-0479">Metal-binding</keyword>
<evidence type="ECO:0000256" key="2">
    <source>
        <dbReference type="ARBA" id="ARBA00022723"/>
    </source>
</evidence>
<keyword evidence="4" id="KW-0460">Magnesium</keyword>
<dbReference type="InterPro" id="IPR006439">
    <property type="entry name" value="HAD-SF_hydro_IA"/>
</dbReference>
<dbReference type="Pfam" id="PF13419">
    <property type="entry name" value="HAD_2"/>
    <property type="match status" value="1"/>
</dbReference>
<gene>
    <name evidence="5" type="primary">gph</name>
    <name evidence="5" type="ORF">MOOR_06870</name>
</gene>
<dbReference type="AlphaFoldDB" id="A0A1J5JL39"/>
<protein>
    <submittedName>
        <fullName evidence="5">Phosphoglycolate phosphatase</fullName>
        <ecNumber evidence="5">3.1.3.18</ecNumber>
    </submittedName>
</protein>
<reference evidence="5 6" key="1">
    <citation type="submission" date="2016-08" db="EMBL/GenBank/DDBJ databases">
        <title>Genome-based comparison of Moorella thermoacetic strains.</title>
        <authorList>
            <person name="Poehlein A."/>
            <person name="Bengelsdorf F.R."/>
            <person name="Esser C."/>
            <person name="Duerre P."/>
            <person name="Daniel R."/>
        </authorList>
    </citation>
    <scope>NUCLEOTIDE SEQUENCE [LARGE SCALE GENOMIC DNA]</scope>
    <source>
        <strain evidence="5 6">DSM 11768</strain>
    </source>
</reference>
<dbReference type="GO" id="GO:0046872">
    <property type="term" value="F:metal ion binding"/>
    <property type="evidence" value="ECO:0007669"/>
    <property type="project" value="UniProtKB-KW"/>
</dbReference>
<dbReference type="InterPro" id="IPR036412">
    <property type="entry name" value="HAD-like_sf"/>
</dbReference>
<dbReference type="EC" id="3.1.3.18" evidence="5"/>
<dbReference type="GO" id="GO:0008967">
    <property type="term" value="F:phosphoglycolate phosphatase activity"/>
    <property type="evidence" value="ECO:0007669"/>
    <property type="project" value="UniProtKB-EC"/>
</dbReference>
<dbReference type="Gene3D" id="3.40.50.1000">
    <property type="entry name" value="HAD superfamily/HAD-like"/>
    <property type="match status" value="1"/>
</dbReference>
<dbReference type="PANTHER" id="PTHR46470">
    <property type="entry name" value="N-ACYLNEURAMINATE-9-PHOSPHATASE"/>
    <property type="match status" value="1"/>
</dbReference>
<dbReference type="PRINTS" id="PR00413">
    <property type="entry name" value="HADHALOGNASE"/>
</dbReference>
<dbReference type="Proteomes" id="UP000182743">
    <property type="component" value="Unassembled WGS sequence"/>
</dbReference>
<evidence type="ECO:0000256" key="3">
    <source>
        <dbReference type="ARBA" id="ARBA00022801"/>
    </source>
</evidence>
<evidence type="ECO:0000256" key="4">
    <source>
        <dbReference type="ARBA" id="ARBA00022842"/>
    </source>
</evidence>
<sequence>MIKVAIFDLDDTLYNELDFVKSGYLAVAQEISRYVGMKTEDIYLNIWTLYYENKEFVFDRLLKLYGINNQYSPEMLLHLYRNHKSNIKLFRDAQYIIKVLKNKGISLAIITDGNYVSQENKIRSLNLASYFDLIVYTDKFGKNYWKPHPRAYKFVLDYFKVKSYEACYIGDNPIKDFIAPNKLGMQTYQIIRSSGLYSKFTPPSEGKPNKVIYSLEELEELIL</sequence>
<keyword evidence="3 5" id="KW-0378">Hydrolase</keyword>
<comment type="caution">
    <text evidence="5">The sequence shown here is derived from an EMBL/GenBank/DDBJ whole genome shotgun (WGS) entry which is preliminary data.</text>
</comment>
<evidence type="ECO:0000256" key="1">
    <source>
        <dbReference type="ARBA" id="ARBA00001946"/>
    </source>
</evidence>
<evidence type="ECO:0000313" key="6">
    <source>
        <dbReference type="Proteomes" id="UP000182743"/>
    </source>
</evidence>
<dbReference type="PANTHER" id="PTHR46470:SF2">
    <property type="entry name" value="GLYCERALDEHYDE 3-PHOSPHATE PHOSPHATASE"/>
    <property type="match status" value="1"/>
</dbReference>
<dbReference type="RefSeq" id="WP_071520489.1">
    <property type="nucleotide sequence ID" value="NZ_MIHH01000002.1"/>
</dbReference>
<dbReference type="EMBL" id="MIHH01000002">
    <property type="protein sequence ID" value="OIQ09845.1"/>
    <property type="molecule type" value="Genomic_DNA"/>
</dbReference>
<name>A0A1J5JL39_NEOTH</name>
<dbReference type="NCBIfam" id="TIGR01549">
    <property type="entry name" value="HAD-SF-IA-v1"/>
    <property type="match status" value="1"/>
</dbReference>
<dbReference type="SFLD" id="SFLDS00003">
    <property type="entry name" value="Haloacid_Dehalogenase"/>
    <property type="match status" value="1"/>
</dbReference>
<comment type="cofactor">
    <cofactor evidence="1">
        <name>Mg(2+)</name>
        <dbReference type="ChEBI" id="CHEBI:18420"/>
    </cofactor>
</comment>
<dbReference type="GO" id="GO:0044281">
    <property type="term" value="P:small molecule metabolic process"/>
    <property type="evidence" value="ECO:0007669"/>
    <property type="project" value="UniProtKB-ARBA"/>
</dbReference>
<accession>A0A1J5JL39</accession>
<dbReference type="Gene3D" id="1.10.150.520">
    <property type="match status" value="1"/>
</dbReference>
<dbReference type="InterPro" id="IPR041492">
    <property type="entry name" value="HAD_2"/>
</dbReference>